<organism evidence="1 2">
    <name type="scientific">Bionectria ochroleuca</name>
    <name type="common">Gliocladium roseum</name>
    <dbReference type="NCBI Taxonomy" id="29856"/>
    <lineage>
        <taxon>Eukaryota</taxon>
        <taxon>Fungi</taxon>
        <taxon>Dikarya</taxon>
        <taxon>Ascomycota</taxon>
        <taxon>Pezizomycotina</taxon>
        <taxon>Sordariomycetes</taxon>
        <taxon>Hypocreomycetidae</taxon>
        <taxon>Hypocreales</taxon>
        <taxon>Bionectriaceae</taxon>
        <taxon>Clonostachys</taxon>
    </lineage>
</organism>
<gene>
    <name evidence="1" type="ORF">CLO192961_LOCUS143086</name>
</gene>
<sequence length="103" mass="11874">MASGDRDITTHALERLADQIRASIGSDQGSPHDWAQTLRHLRSMPTGSYNRSETVKEKHRTLLLRRCVVNELDGKDTEGRFHRRVSELLNLLHEEAQEDQQEK</sequence>
<accession>A0ABY6U2R2</accession>
<reference evidence="1 2" key="1">
    <citation type="submission" date="2019-06" db="EMBL/GenBank/DDBJ databases">
        <authorList>
            <person name="Broberg M."/>
        </authorList>
    </citation>
    <scope>NUCLEOTIDE SEQUENCE [LARGE SCALE GENOMIC DNA]</scope>
</reference>
<protein>
    <submittedName>
        <fullName evidence="1">Uncharacterized protein</fullName>
    </submittedName>
</protein>
<dbReference type="Proteomes" id="UP000766486">
    <property type="component" value="Unassembled WGS sequence"/>
</dbReference>
<keyword evidence="2" id="KW-1185">Reference proteome</keyword>
<evidence type="ECO:0000313" key="1">
    <source>
        <dbReference type="EMBL" id="VUC24430.1"/>
    </source>
</evidence>
<dbReference type="EMBL" id="CABFNS010000720">
    <property type="protein sequence ID" value="VUC24430.1"/>
    <property type="molecule type" value="Genomic_DNA"/>
</dbReference>
<name>A0ABY6U2R2_BIOOC</name>
<evidence type="ECO:0000313" key="2">
    <source>
        <dbReference type="Proteomes" id="UP000766486"/>
    </source>
</evidence>
<proteinExistence type="predicted"/>
<comment type="caution">
    <text evidence="1">The sequence shown here is derived from an EMBL/GenBank/DDBJ whole genome shotgun (WGS) entry which is preliminary data.</text>
</comment>